<dbReference type="InterPro" id="IPR036388">
    <property type="entry name" value="WH-like_DNA-bd_sf"/>
</dbReference>
<dbReference type="Gene3D" id="1.10.10.10">
    <property type="entry name" value="Winged helix-like DNA-binding domain superfamily/Winged helix DNA-binding domain"/>
    <property type="match status" value="1"/>
</dbReference>
<comment type="caution">
    <text evidence="2">The sequence shown here is derived from an EMBL/GenBank/DDBJ whole genome shotgun (WGS) entry which is preliminary data.</text>
</comment>
<protein>
    <submittedName>
        <fullName evidence="2">NUDIX domain-containing protein</fullName>
    </submittedName>
</protein>
<name>A0ABP5MM21_9MICO</name>
<dbReference type="InterPro" id="IPR015797">
    <property type="entry name" value="NUDIX_hydrolase-like_dom_sf"/>
</dbReference>
<evidence type="ECO:0000313" key="2">
    <source>
        <dbReference type="EMBL" id="GAA2175688.1"/>
    </source>
</evidence>
<dbReference type="CDD" id="cd18873">
    <property type="entry name" value="NUDIX_NadM_like"/>
    <property type="match status" value="1"/>
</dbReference>
<accession>A0ABP5MM21</accession>
<reference evidence="3" key="1">
    <citation type="journal article" date="2019" name="Int. J. Syst. Evol. Microbiol.">
        <title>The Global Catalogue of Microorganisms (GCM) 10K type strain sequencing project: providing services to taxonomists for standard genome sequencing and annotation.</title>
        <authorList>
            <consortium name="The Broad Institute Genomics Platform"/>
            <consortium name="The Broad Institute Genome Sequencing Center for Infectious Disease"/>
            <person name="Wu L."/>
            <person name="Ma J."/>
        </authorList>
    </citation>
    <scope>NUCLEOTIDE SEQUENCE [LARGE SCALE GENOMIC DNA]</scope>
    <source>
        <strain evidence="3">JCM 16026</strain>
    </source>
</reference>
<dbReference type="Gene3D" id="3.90.79.10">
    <property type="entry name" value="Nucleoside Triphosphate Pyrophosphohydrolase"/>
    <property type="match status" value="1"/>
</dbReference>
<evidence type="ECO:0000259" key="1">
    <source>
        <dbReference type="Pfam" id="PF21906"/>
    </source>
</evidence>
<organism evidence="2 3">
    <name type="scientific">Agrococcus versicolor</name>
    <dbReference type="NCBI Taxonomy" id="501482"/>
    <lineage>
        <taxon>Bacteria</taxon>
        <taxon>Bacillati</taxon>
        <taxon>Actinomycetota</taxon>
        <taxon>Actinomycetes</taxon>
        <taxon>Micrococcales</taxon>
        <taxon>Microbacteriaceae</taxon>
        <taxon>Agrococcus</taxon>
    </lineage>
</organism>
<evidence type="ECO:0000313" key="3">
    <source>
        <dbReference type="Proteomes" id="UP001501599"/>
    </source>
</evidence>
<dbReference type="EMBL" id="BAAAQT010000008">
    <property type="protein sequence ID" value="GAA2175688.1"/>
    <property type="molecule type" value="Genomic_DNA"/>
</dbReference>
<gene>
    <name evidence="2" type="ORF">GCM10009846_26540</name>
</gene>
<keyword evidence="3" id="KW-1185">Reference proteome</keyword>
<sequence length="207" mass="23019">MSVERSRSGRDLGDYPRPSVAVDTAVLTIVDDELRVGLVADARGGRRLPGTFLHEGERLSDAVRRSLRQKAGVEDVEPQQLLVFDAPDRDSRGWVLSVAHVTVVRAGATGGLEATPLVDATGLDFDHDAIVVHAAEWMRERYAERPDPDRLLDEGFTLRELRRIHEAVAGHRLQPDTFRRAMLPFLEETGELARGGVGKPAQLFRRR</sequence>
<dbReference type="SUPFAM" id="SSF55811">
    <property type="entry name" value="Nudix"/>
    <property type="match status" value="1"/>
</dbReference>
<dbReference type="InterPro" id="IPR054105">
    <property type="entry name" value="WHD_NrtR"/>
</dbReference>
<dbReference type="SUPFAM" id="SSF46785">
    <property type="entry name" value="Winged helix' DNA-binding domain"/>
    <property type="match status" value="1"/>
</dbReference>
<dbReference type="Pfam" id="PF21906">
    <property type="entry name" value="WHD_NrtR"/>
    <property type="match status" value="1"/>
</dbReference>
<dbReference type="Proteomes" id="UP001501599">
    <property type="component" value="Unassembled WGS sequence"/>
</dbReference>
<dbReference type="RefSeq" id="WP_344344425.1">
    <property type="nucleotide sequence ID" value="NZ_BAAAQT010000008.1"/>
</dbReference>
<proteinExistence type="predicted"/>
<feature type="domain" description="NrtR DNA-binding winged helix" evidence="1">
    <location>
        <begin position="151"/>
        <end position="205"/>
    </location>
</feature>
<dbReference type="InterPro" id="IPR036390">
    <property type="entry name" value="WH_DNA-bd_sf"/>
</dbReference>